<dbReference type="OrthoDB" id="1735038at2759"/>
<reference evidence="1 2" key="1">
    <citation type="submission" date="2016-06" db="EMBL/GenBank/DDBJ databases">
        <title>Comparative genomics of the ectomycorrhizal sister species Rhizopogon vinicolor and Rhizopogon vesiculosus (Basidiomycota: Boletales) reveals a divergence of the mating type B locus.</title>
        <authorList>
            <consortium name="DOE Joint Genome Institute"/>
            <person name="Mujic A.B."/>
            <person name="Kuo A."/>
            <person name="Tritt A."/>
            <person name="Lipzen A."/>
            <person name="Chen C."/>
            <person name="Johnson J."/>
            <person name="Sharma A."/>
            <person name="Barry K."/>
            <person name="Grigoriev I.V."/>
            <person name="Spatafora J.W."/>
        </authorList>
    </citation>
    <scope>NUCLEOTIDE SEQUENCE [LARGE SCALE GENOMIC DNA]</scope>
    <source>
        <strain evidence="1 2">AM-OR11-026</strain>
    </source>
</reference>
<organism evidence="1 2">
    <name type="scientific">Rhizopogon vinicolor AM-OR11-026</name>
    <dbReference type="NCBI Taxonomy" id="1314800"/>
    <lineage>
        <taxon>Eukaryota</taxon>
        <taxon>Fungi</taxon>
        <taxon>Dikarya</taxon>
        <taxon>Basidiomycota</taxon>
        <taxon>Agaricomycotina</taxon>
        <taxon>Agaricomycetes</taxon>
        <taxon>Agaricomycetidae</taxon>
        <taxon>Boletales</taxon>
        <taxon>Suillineae</taxon>
        <taxon>Rhizopogonaceae</taxon>
        <taxon>Rhizopogon</taxon>
    </lineage>
</organism>
<dbReference type="InParanoid" id="A0A1B7MNN2"/>
<dbReference type="AlphaFoldDB" id="A0A1B7MNN2"/>
<evidence type="ECO:0000313" key="2">
    <source>
        <dbReference type="Proteomes" id="UP000092154"/>
    </source>
</evidence>
<proteinExistence type="predicted"/>
<name>A0A1B7MNN2_9AGAM</name>
<dbReference type="Proteomes" id="UP000092154">
    <property type="component" value="Unassembled WGS sequence"/>
</dbReference>
<dbReference type="EMBL" id="KV448641">
    <property type="protein sequence ID" value="OAX34213.1"/>
    <property type="molecule type" value="Genomic_DNA"/>
</dbReference>
<keyword evidence="2" id="KW-1185">Reference proteome</keyword>
<gene>
    <name evidence="1" type="ORF">K503DRAFT_774796</name>
</gene>
<protein>
    <submittedName>
        <fullName evidence="1">Uncharacterized protein</fullName>
    </submittedName>
</protein>
<evidence type="ECO:0000313" key="1">
    <source>
        <dbReference type="EMBL" id="OAX34213.1"/>
    </source>
</evidence>
<sequence>MLLLLAAIARAAIPNAMLRGMPVLPKLQVLECSHTSPDGTTLPPIATIYYFDQLIDHNNAGFGTFQQRYWNEVRAQECDSNPVALKRIRIHEPAIRCH</sequence>
<accession>A0A1B7MNN2</accession>